<keyword evidence="7" id="KW-1185">Reference proteome</keyword>
<dbReference type="RefSeq" id="WP_143948284.1">
    <property type="nucleotide sequence ID" value="NZ_BAABMB010000002.1"/>
</dbReference>
<feature type="domain" description="D-isomer specific 2-hydroxyacid dehydrogenase NAD-binding" evidence="5">
    <location>
        <begin position="109"/>
        <end position="289"/>
    </location>
</feature>
<name>A0A556APZ6_9BURK</name>
<dbReference type="PANTHER" id="PTHR43333:SF1">
    <property type="entry name" value="D-ISOMER SPECIFIC 2-HYDROXYACID DEHYDROGENASE NAD-BINDING DOMAIN-CONTAINING PROTEIN"/>
    <property type="match status" value="1"/>
</dbReference>
<dbReference type="PANTHER" id="PTHR43333">
    <property type="entry name" value="2-HACID_DH_C DOMAIN-CONTAINING PROTEIN"/>
    <property type="match status" value="1"/>
</dbReference>
<dbReference type="GO" id="GO:0051287">
    <property type="term" value="F:NAD binding"/>
    <property type="evidence" value="ECO:0007669"/>
    <property type="project" value="InterPro"/>
</dbReference>
<sequence length="324" mass="35947">MKIHTAPQIGFAHKTLQLEEEFASRNTGWASRQMRTREEILERASEFDVLCISNLWRDDLLTAMPLLKLVQATSSGTDQFPLAMFQEQGVLLASSRGLNAQAVAEQVMGYLFSIARQLYLARDRQGHERWRFPVGERASREFELKGQRMHVIGFGSISREISRLAQALEMEVAIFSGHVAQPEWHGQARCLPMESLAAHLPQARFVVLANALTPHSRGMVNRGFLSRMAPEAWLVNVSRGAMVDAEALTAALRDGWIAGAALDCFDPEPLSPGSPLWKMENVIITSHSAGESAALEARIIDVLIENVRRIQAGDFPLVNQIVGP</sequence>
<dbReference type="Pfam" id="PF02826">
    <property type="entry name" value="2-Hacid_dh_C"/>
    <property type="match status" value="1"/>
</dbReference>
<dbReference type="SUPFAM" id="SSF51735">
    <property type="entry name" value="NAD(P)-binding Rossmann-fold domains"/>
    <property type="match status" value="1"/>
</dbReference>
<keyword evidence="2" id="KW-0520">NAD</keyword>
<comment type="similarity">
    <text evidence="3">Belongs to the D-isomer specific 2-hydroxyacid dehydrogenase family.</text>
</comment>
<reference evidence="6 7" key="1">
    <citation type="submission" date="2019-07" db="EMBL/GenBank/DDBJ databases">
        <title>Qingshengfaniella alkalisoli gen. nov., sp. nov., isolated from saline soil.</title>
        <authorList>
            <person name="Xu L."/>
            <person name="Huang X.-X."/>
            <person name="Sun J.-Q."/>
        </authorList>
    </citation>
    <scope>NUCLEOTIDE SEQUENCE [LARGE SCALE GENOMIC DNA]</scope>
    <source>
        <strain evidence="6 7">DSM 27279</strain>
    </source>
</reference>
<keyword evidence="1 3" id="KW-0560">Oxidoreductase</keyword>
<feature type="domain" description="D-isomer specific 2-hydroxyacid dehydrogenase catalytic" evidence="4">
    <location>
        <begin position="34"/>
        <end position="310"/>
    </location>
</feature>
<dbReference type="Pfam" id="PF00389">
    <property type="entry name" value="2-Hacid_dh"/>
    <property type="match status" value="1"/>
</dbReference>
<protein>
    <submittedName>
        <fullName evidence="6">D-2-hydroxyacid dehydrogenase</fullName>
    </submittedName>
</protein>
<dbReference type="EMBL" id="VLTJ01000022">
    <property type="protein sequence ID" value="TSH94972.1"/>
    <property type="molecule type" value="Genomic_DNA"/>
</dbReference>
<dbReference type="AlphaFoldDB" id="A0A556APZ6"/>
<proteinExistence type="inferred from homology"/>
<dbReference type="Proteomes" id="UP000318405">
    <property type="component" value="Unassembled WGS sequence"/>
</dbReference>
<accession>A0A556APZ6</accession>
<comment type="caution">
    <text evidence="6">The sequence shown here is derived from an EMBL/GenBank/DDBJ whole genome shotgun (WGS) entry which is preliminary data.</text>
</comment>
<evidence type="ECO:0000256" key="1">
    <source>
        <dbReference type="ARBA" id="ARBA00023002"/>
    </source>
</evidence>
<organism evidence="6 7">
    <name type="scientific">Verticiella sediminum</name>
    <dbReference type="NCBI Taxonomy" id="1247510"/>
    <lineage>
        <taxon>Bacteria</taxon>
        <taxon>Pseudomonadati</taxon>
        <taxon>Pseudomonadota</taxon>
        <taxon>Betaproteobacteria</taxon>
        <taxon>Burkholderiales</taxon>
        <taxon>Alcaligenaceae</taxon>
        <taxon>Verticiella</taxon>
    </lineage>
</organism>
<dbReference type="OrthoDB" id="9805416at2"/>
<dbReference type="GO" id="GO:0016616">
    <property type="term" value="F:oxidoreductase activity, acting on the CH-OH group of donors, NAD or NADP as acceptor"/>
    <property type="evidence" value="ECO:0007669"/>
    <property type="project" value="InterPro"/>
</dbReference>
<evidence type="ECO:0000259" key="5">
    <source>
        <dbReference type="Pfam" id="PF02826"/>
    </source>
</evidence>
<dbReference type="InterPro" id="IPR006140">
    <property type="entry name" value="D-isomer_DH_NAD-bd"/>
</dbReference>
<dbReference type="SUPFAM" id="SSF52283">
    <property type="entry name" value="Formate/glycerate dehydrogenase catalytic domain-like"/>
    <property type="match status" value="1"/>
</dbReference>
<evidence type="ECO:0000313" key="7">
    <source>
        <dbReference type="Proteomes" id="UP000318405"/>
    </source>
</evidence>
<gene>
    <name evidence="6" type="ORF">FOZ76_10865</name>
</gene>
<dbReference type="InterPro" id="IPR006139">
    <property type="entry name" value="D-isomer_2_OHA_DH_cat_dom"/>
</dbReference>
<dbReference type="Gene3D" id="3.40.50.720">
    <property type="entry name" value="NAD(P)-binding Rossmann-like Domain"/>
    <property type="match status" value="2"/>
</dbReference>
<evidence type="ECO:0000313" key="6">
    <source>
        <dbReference type="EMBL" id="TSH94972.1"/>
    </source>
</evidence>
<evidence type="ECO:0000256" key="2">
    <source>
        <dbReference type="ARBA" id="ARBA00023027"/>
    </source>
</evidence>
<dbReference type="CDD" id="cd05300">
    <property type="entry name" value="2-Hacid_dh_1"/>
    <property type="match status" value="1"/>
</dbReference>
<evidence type="ECO:0000256" key="3">
    <source>
        <dbReference type="RuleBase" id="RU003719"/>
    </source>
</evidence>
<evidence type="ECO:0000259" key="4">
    <source>
        <dbReference type="Pfam" id="PF00389"/>
    </source>
</evidence>
<dbReference type="InterPro" id="IPR036291">
    <property type="entry name" value="NAD(P)-bd_dom_sf"/>
</dbReference>